<evidence type="ECO:0000313" key="2">
    <source>
        <dbReference type="EMBL" id="VDP79576.1"/>
    </source>
</evidence>
<feature type="compositionally biased region" description="Low complexity" evidence="1">
    <location>
        <begin position="450"/>
        <end position="459"/>
    </location>
</feature>
<evidence type="ECO:0000256" key="1">
    <source>
        <dbReference type="SAM" id="MobiDB-lite"/>
    </source>
</evidence>
<gene>
    <name evidence="2" type="ORF">ECPE_LOCUS6880</name>
</gene>
<reference evidence="4" key="1">
    <citation type="submission" date="2016-06" db="UniProtKB">
        <authorList>
            <consortium name="WormBaseParasite"/>
        </authorList>
    </citation>
    <scope>IDENTIFICATION</scope>
</reference>
<dbReference type="OrthoDB" id="6236829at2759"/>
<evidence type="ECO:0000313" key="4">
    <source>
        <dbReference type="WBParaSite" id="ECPE_0000689301-mRNA-1"/>
    </source>
</evidence>
<protein>
    <submittedName>
        <fullName evidence="4">DUF1995 domain-containing protein</fullName>
    </submittedName>
</protein>
<dbReference type="EMBL" id="UZAN01043918">
    <property type="protein sequence ID" value="VDP79576.1"/>
    <property type="molecule type" value="Genomic_DNA"/>
</dbReference>
<reference evidence="2 3" key="2">
    <citation type="submission" date="2018-11" db="EMBL/GenBank/DDBJ databases">
        <authorList>
            <consortium name="Pathogen Informatics"/>
        </authorList>
    </citation>
    <scope>NUCLEOTIDE SEQUENCE [LARGE SCALE GENOMIC DNA]</scope>
    <source>
        <strain evidence="2 3">Egypt</strain>
    </source>
</reference>
<dbReference type="Proteomes" id="UP000272942">
    <property type="component" value="Unassembled WGS sequence"/>
</dbReference>
<sequence>MVVGSSSSSPGEKIKLGVAILTRFPITERATAGRTGVLDNLQASLKGATLLERVLGEITASAVLQWFEQISSSFGSPRILPKIQMFLVYRMNYTSVFSLSGWFSVLPNHLLNNSTLVKKPGEFEDSTLGLKGRRYSDILSKTGHNLNNDTFGEDSDVYCSSRQLLSNSTHGHCRLSTYHRTRPTELESELATNEPGSIVVPVEYVTVEGLEMSRLLEVALRAALRSGCDYVLVLNPRAIGLKPSHLSAAIQLLTGTHQSIKPNHIKEFPDQSYSSPVDIVLGLTTPSSHMGRSTSNICSPGPVSTALPNNPFASPSGLYLLGLRAGRGVMLGAHQLTSSVEWATSTTGTRLWTNLSRWFSNWNVITQPPDLLSVEQHIGLGIDHLLEDSITVIIPMGPGHADDLIDPEEDLELVDVQNSKALAVTLELAVCNASGKRSVEIIIITSETSSRSRSHSVSTPPIMDPLSPDSLRGPSLSRSTRLRPMIKVSVHHYMRSGPSTTEASSPSIPSDTYPRRGELIRYAAEHLARGSMLVFVEPGNHQIPC</sequence>
<keyword evidence="3" id="KW-1185">Reference proteome</keyword>
<accession>A0A183AIU5</accession>
<dbReference type="WBParaSite" id="ECPE_0000689301-mRNA-1">
    <property type="protein sequence ID" value="ECPE_0000689301-mRNA-1"/>
    <property type="gene ID" value="ECPE_0000689301"/>
</dbReference>
<proteinExistence type="predicted"/>
<feature type="region of interest" description="Disordered" evidence="1">
    <location>
        <begin position="450"/>
        <end position="477"/>
    </location>
</feature>
<dbReference type="AlphaFoldDB" id="A0A183AIU5"/>
<organism evidence="4">
    <name type="scientific">Echinostoma caproni</name>
    <dbReference type="NCBI Taxonomy" id="27848"/>
    <lineage>
        <taxon>Eukaryota</taxon>
        <taxon>Metazoa</taxon>
        <taxon>Spiralia</taxon>
        <taxon>Lophotrochozoa</taxon>
        <taxon>Platyhelminthes</taxon>
        <taxon>Trematoda</taxon>
        <taxon>Digenea</taxon>
        <taxon>Plagiorchiida</taxon>
        <taxon>Echinostomata</taxon>
        <taxon>Echinostomatoidea</taxon>
        <taxon>Echinostomatidae</taxon>
        <taxon>Echinostoma</taxon>
    </lineage>
</organism>
<name>A0A183AIU5_9TREM</name>
<evidence type="ECO:0000313" key="3">
    <source>
        <dbReference type="Proteomes" id="UP000272942"/>
    </source>
</evidence>